<reference evidence="1 2" key="1">
    <citation type="submission" date="2013-12" db="EMBL/GenBank/DDBJ databases">
        <title>The Genome Sequence of Candida albicans P78048.</title>
        <authorList>
            <consortium name="The Broad Institute Genome Sequencing Platform"/>
            <consortium name="The Broad Institute Genome Sequencing Center for Infectious Disease"/>
            <person name="Cuomo C."/>
            <person name="Bennett R."/>
            <person name="Hirakawa M."/>
            <person name="Noverr M."/>
            <person name="Mitchell A."/>
            <person name="Young S.K."/>
            <person name="Zeng Q."/>
            <person name="Gargeya S."/>
            <person name="Fitzgerald M."/>
            <person name="Abouelleil A."/>
            <person name="Alvarado L."/>
            <person name="Berlin A.M."/>
            <person name="Chapman S.B."/>
            <person name="Dewar J."/>
            <person name="Goldberg J."/>
            <person name="Griggs A."/>
            <person name="Gujja S."/>
            <person name="Hansen M."/>
            <person name="Howarth C."/>
            <person name="Imamovic A."/>
            <person name="Larimer J."/>
            <person name="McCowan C."/>
            <person name="Murphy C."/>
            <person name="Pearson M."/>
            <person name="Priest M."/>
            <person name="Roberts A."/>
            <person name="Saif S."/>
            <person name="Shea T."/>
            <person name="Sykes S."/>
            <person name="Wortman J."/>
            <person name="Nusbaum C."/>
            <person name="Birren B."/>
        </authorList>
    </citation>
    <scope>NUCLEOTIDE SEQUENCE [LARGE SCALE GENOMIC DNA]</scope>
    <source>
        <strain evidence="1 2">P78048</strain>
    </source>
</reference>
<accession>A0AB34PU10</accession>
<dbReference type="EMBL" id="AJIX01000015">
    <property type="protein sequence ID" value="KGR12410.1"/>
    <property type="molecule type" value="Genomic_DNA"/>
</dbReference>
<proteinExistence type="predicted"/>
<evidence type="ECO:0000313" key="2">
    <source>
        <dbReference type="Proteomes" id="UP000030161"/>
    </source>
</evidence>
<sequence>MYRRTRDIRVTTISTYVDIYFLSVPGLTGYNQGKSSSLYRPPGSCTHPHTVCGYTI</sequence>
<dbReference type="AlphaFoldDB" id="A0AB34PU10"/>
<protein>
    <submittedName>
        <fullName evidence="1">Uncharacterized protein</fullName>
    </submittedName>
</protein>
<gene>
    <name evidence="1" type="ORF">MG3_02487</name>
</gene>
<comment type="caution">
    <text evidence="1">The sequence shown here is derived from an EMBL/GenBank/DDBJ whole genome shotgun (WGS) entry which is preliminary data.</text>
</comment>
<organism evidence="1 2">
    <name type="scientific">Candida albicans P78048</name>
    <dbReference type="NCBI Taxonomy" id="1094989"/>
    <lineage>
        <taxon>Eukaryota</taxon>
        <taxon>Fungi</taxon>
        <taxon>Dikarya</taxon>
        <taxon>Ascomycota</taxon>
        <taxon>Saccharomycotina</taxon>
        <taxon>Pichiomycetes</taxon>
        <taxon>Debaryomycetaceae</taxon>
        <taxon>Candida/Lodderomyces clade</taxon>
        <taxon>Candida</taxon>
    </lineage>
</organism>
<evidence type="ECO:0000313" key="1">
    <source>
        <dbReference type="EMBL" id="KGR12410.1"/>
    </source>
</evidence>
<dbReference type="Proteomes" id="UP000030161">
    <property type="component" value="Unassembled WGS sequence"/>
</dbReference>
<name>A0AB34PU10_CANAX</name>